<protein>
    <submittedName>
        <fullName evidence="7">Hydroxyacid dehydrogenase</fullName>
    </submittedName>
</protein>
<dbReference type="PANTHER" id="PTHR42789:SF1">
    <property type="entry name" value="D-ISOMER SPECIFIC 2-HYDROXYACID DEHYDROGENASE FAMILY PROTEIN (AFU_ORTHOLOGUE AFUA_6G10090)"/>
    <property type="match status" value="1"/>
</dbReference>
<dbReference type="Proteomes" id="UP000317371">
    <property type="component" value="Unassembled WGS sequence"/>
</dbReference>
<evidence type="ECO:0000313" key="7">
    <source>
        <dbReference type="EMBL" id="TQE93633.1"/>
    </source>
</evidence>
<dbReference type="PANTHER" id="PTHR42789">
    <property type="entry name" value="D-ISOMER SPECIFIC 2-HYDROXYACID DEHYDROGENASE FAMILY PROTEIN (AFU_ORTHOLOGUE AFUA_6G10090)"/>
    <property type="match status" value="1"/>
</dbReference>
<evidence type="ECO:0000259" key="5">
    <source>
        <dbReference type="Pfam" id="PF00389"/>
    </source>
</evidence>
<evidence type="ECO:0000256" key="2">
    <source>
        <dbReference type="ARBA" id="ARBA00023002"/>
    </source>
</evidence>
<evidence type="ECO:0000256" key="4">
    <source>
        <dbReference type="RuleBase" id="RU003719"/>
    </source>
</evidence>
<feature type="domain" description="D-isomer specific 2-hydroxyacid dehydrogenase NAD-binding" evidence="6">
    <location>
        <begin position="128"/>
        <end position="290"/>
    </location>
</feature>
<dbReference type="RefSeq" id="WP_141612054.1">
    <property type="nucleotide sequence ID" value="NZ_VIGC02000036.1"/>
</dbReference>
<keyword evidence="2 4" id="KW-0560">Oxidoreductase</keyword>
<dbReference type="InterPro" id="IPR036291">
    <property type="entry name" value="NAD(P)-bd_dom_sf"/>
</dbReference>
<dbReference type="SUPFAM" id="SSF51735">
    <property type="entry name" value="NAD(P)-binding Rossmann-fold domains"/>
    <property type="match status" value="1"/>
</dbReference>
<evidence type="ECO:0000256" key="3">
    <source>
        <dbReference type="ARBA" id="ARBA00023027"/>
    </source>
</evidence>
<dbReference type="Pfam" id="PF02826">
    <property type="entry name" value="2-Hacid_dh_C"/>
    <property type="match status" value="1"/>
</dbReference>
<dbReference type="InterPro" id="IPR006139">
    <property type="entry name" value="D-isomer_2_OHA_DH_cat_dom"/>
</dbReference>
<keyword evidence="8" id="KW-1185">Reference proteome</keyword>
<dbReference type="OrthoDB" id="9805416at2"/>
<dbReference type="Gene3D" id="3.40.50.720">
    <property type="entry name" value="NAD(P)-binding Rossmann-like Domain"/>
    <property type="match status" value="2"/>
</dbReference>
<organism evidence="7 8">
    <name type="scientific">Litorilinea aerophila</name>
    <dbReference type="NCBI Taxonomy" id="1204385"/>
    <lineage>
        <taxon>Bacteria</taxon>
        <taxon>Bacillati</taxon>
        <taxon>Chloroflexota</taxon>
        <taxon>Caldilineae</taxon>
        <taxon>Caldilineales</taxon>
        <taxon>Caldilineaceae</taxon>
        <taxon>Litorilinea</taxon>
    </lineage>
</organism>
<dbReference type="GO" id="GO:0051287">
    <property type="term" value="F:NAD binding"/>
    <property type="evidence" value="ECO:0007669"/>
    <property type="project" value="InterPro"/>
</dbReference>
<comment type="similarity">
    <text evidence="1 4">Belongs to the D-isomer specific 2-hydroxyacid dehydrogenase family.</text>
</comment>
<name>A0A540VC50_9CHLR</name>
<proteinExistence type="inferred from homology"/>
<feature type="domain" description="D-isomer specific 2-hydroxyacid dehydrogenase catalytic" evidence="5">
    <location>
        <begin position="47"/>
        <end position="321"/>
    </location>
</feature>
<comment type="caution">
    <text evidence="7">The sequence shown here is derived from an EMBL/GenBank/DDBJ whole genome shotgun (WGS) entry which is preliminary data.</text>
</comment>
<sequence length="330" mass="36020">MLKALYLLNPDAYQNIYGPEQRAAIASLVDVYAPPQTAESVRANPSILAPAEVILSGWGMVPLDEAFLAAAPNLKAVFYGAGSIKRIVTDAFWARGIPITSSYAANAVPVAEYTLSQILFCLKKGWQHALAIKREGRYPPRLPVPGAYGSTVGIISLGMIGRLVCQHLQRFDLKVLAYDPYVKADEAAALGAELCDLDELFRQADVVSLHTPWLPETEGMITGAHFAAMKEGATFINTARGAIVREPEMIAVLQQRPDLFAVLDVTYPEPPPPGSPLYNLDNVVLTPHIAGSLGKECQRMGQIVVEELQRFIRGEPLRWAITREQAARMA</sequence>
<dbReference type="Pfam" id="PF00389">
    <property type="entry name" value="2-Hacid_dh"/>
    <property type="match status" value="1"/>
</dbReference>
<accession>A0A540VC50</accession>
<dbReference type="EMBL" id="VIGC01000036">
    <property type="protein sequence ID" value="TQE93633.1"/>
    <property type="molecule type" value="Genomic_DNA"/>
</dbReference>
<evidence type="ECO:0000256" key="1">
    <source>
        <dbReference type="ARBA" id="ARBA00005854"/>
    </source>
</evidence>
<reference evidence="7 8" key="1">
    <citation type="submission" date="2019-06" db="EMBL/GenBank/DDBJ databases">
        <title>Genome sequence of Litorilinea aerophila BAA-2444.</title>
        <authorList>
            <person name="Maclea K.S."/>
            <person name="Maurais E.G."/>
            <person name="Iannazzi L.C."/>
        </authorList>
    </citation>
    <scope>NUCLEOTIDE SEQUENCE [LARGE SCALE GENOMIC DNA]</scope>
    <source>
        <strain evidence="7 8">ATCC BAA-2444</strain>
    </source>
</reference>
<keyword evidence="3" id="KW-0520">NAD</keyword>
<evidence type="ECO:0000259" key="6">
    <source>
        <dbReference type="Pfam" id="PF02826"/>
    </source>
</evidence>
<dbReference type="SUPFAM" id="SSF52283">
    <property type="entry name" value="Formate/glycerate dehydrogenase catalytic domain-like"/>
    <property type="match status" value="1"/>
</dbReference>
<dbReference type="InterPro" id="IPR050857">
    <property type="entry name" value="D-2-hydroxyacid_DH"/>
</dbReference>
<gene>
    <name evidence="7" type="ORF">FKZ61_20610</name>
</gene>
<dbReference type="InParanoid" id="A0A540VC50"/>
<evidence type="ECO:0000313" key="8">
    <source>
        <dbReference type="Proteomes" id="UP000317371"/>
    </source>
</evidence>
<dbReference type="GO" id="GO:0016616">
    <property type="term" value="F:oxidoreductase activity, acting on the CH-OH group of donors, NAD or NADP as acceptor"/>
    <property type="evidence" value="ECO:0007669"/>
    <property type="project" value="InterPro"/>
</dbReference>
<dbReference type="AlphaFoldDB" id="A0A540VC50"/>
<dbReference type="CDD" id="cd12167">
    <property type="entry name" value="2-Hacid_dh_8"/>
    <property type="match status" value="1"/>
</dbReference>
<dbReference type="InterPro" id="IPR006140">
    <property type="entry name" value="D-isomer_DH_NAD-bd"/>
</dbReference>